<sequence length="79" mass="8299">MVNMAFSRGICLILFFAILAIYQIAVVEAGHKGNKKGQDNYDLMVTGLIAKMLQQSGGGGGGGGHGGFYPIYIPVPMHG</sequence>
<keyword evidence="1" id="KW-0732">Signal</keyword>
<protein>
    <submittedName>
        <fullName evidence="2">Uncharacterized protein</fullName>
    </submittedName>
</protein>
<feature type="chain" id="PRO_5001830577" evidence="1">
    <location>
        <begin position="30"/>
        <end position="79"/>
    </location>
</feature>
<dbReference type="AlphaFoldDB" id="A0A087UG68"/>
<gene>
    <name evidence="2" type="ORF">X975_22784</name>
</gene>
<evidence type="ECO:0000313" key="2">
    <source>
        <dbReference type="EMBL" id="KFM76357.1"/>
    </source>
</evidence>
<feature type="signal peptide" evidence="1">
    <location>
        <begin position="1"/>
        <end position="29"/>
    </location>
</feature>
<dbReference type="OrthoDB" id="6425151at2759"/>
<reference evidence="2 3" key="1">
    <citation type="submission" date="2013-11" db="EMBL/GenBank/DDBJ databases">
        <title>Genome sequencing of Stegodyphus mimosarum.</title>
        <authorList>
            <person name="Bechsgaard J."/>
        </authorList>
    </citation>
    <scope>NUCLEOTIDE SEQUENCE [LARGE SCALE GENOMIC DNA]</scope>
</reference>
<keyword evidence="3" id="KW-1185">Reference proteome</keyword>
<evidence type="ECO:0000313" key="3">
    <source>
        <dbReference type="Proteomes" id="UP000054359"/>
    </source>
</evidence>
<proteinExistence type="predicted"/>
<name>A0A087UG68_STEMI</name>
<accession>A0A087UG68</accession>
<organism evidence="2 3">
    <name type="scientific">Stegodyphus mimosarum</name>
    <name type="common">African social velvet spider</name>
    <dbReference type="NCBI Taxonomy" id="407821"/>
    <lineage>
        <taxon>Eukaryota</taxon>
        <taxon>Metazoa</taxon>
        <taxon>Ecdysozoa</taxon>
        <taxon>Arthropoda</taxon>
        <taxon>Chelicerata</taxon>
        <taxon>Arachnida</taxon>
        <taxon>Araneae</taxon>
        <taxon>Araneomorphae</taxon>
        <taxon>Entelegynae</taxon>
        <taxon>Eresoidea</taxon>
        <taxon>Eresidae</taxon>
        <taxon>Stegodyphus</taxon>
    </lineage>
</organism>
<dbReference type="Proteomes" id="UP000054359">
    <property type="component" value="Unassembled WGS sequence"/>
</dbReference>
<feature type="non-terminal residue" evidence="2">
    <location>
        <position position="79"/>
    </location>
</feature>
<evidence type="ECO:0000256" key="1">
    <source>
        <dbReference type="SAM" id="SignalP"/>
    </source>
</evidence>
<dbReference type="EMBL" id="KK119667">
    <property type="protein sequence ID" value="KFM76357.1"/>
    <property type="molecule type" value="Genomic_DNA"/>
</dbReference>